<evidence type="ECO:0000313" key="2">
    <source>
        <dbReference type="EMBL" id="KAJ8960125.1"/>
    </source>
</evidence>
<dbReference type="Proteomes" id="UP001162162">
    <property type="component" value="Unassembled WGS sequence"/>
</dbReference>
<dbReference type="AlphaFoldDB" id="A0AAV8Z9Z8"/>
<keyword evidence="3" id="KW-1185">Reference proteome</keyword>
<feature type="compositionally biased region" description="Basic and acidic residues" evidence="1">
    <location>
        <begin position="128"/>
        <end position="142"/>
    </location>
</feature>
<reference evidence="2" key="1">
    <citation type="journal article" date="2023" name="Insect Mol. Biol.">
        <title>Genome sequencing provides insights into the evolution of gene families encoding plant cell wall-degrading enzymes in longhorned beetles.</title>
        <authorList>
            <person name="Shin N.R."/>
            <person name="Okamura Y."/>
            <person name="Kirsch R."/>
            <person name="Pauchet Y."/>
        </authorList>
    </citation>
    <scope>NUCLEOTIDE SEQUENCE</scope>
    <source>
        <strain evidence="2">AMC_N1</strain>
    </source>
</reference>
<evidence type="ECO:0000313" key="3">
    <source>
        <dbReference type="Proteomes" id="UP001162162"/>
    </source>
</evidence>
<comment type="caution">
    <text evidence="2">The sequence shown here is derived from an EMBL/GenBank/DDBJ whole genome shotgun (WGS) entry which is preliminary data.</text>
</comment>
<dbReference type="EMBL" id="JAPWTK010000009">
    <property type="protein sequence ID" value="KAJ8960125.1"/>
    <property type="molecule type" value="Genomic_DNA"/>
</dbReference>
<feature type="compositionally biased region" description="Basic and acidic residues" evidence="1">
    <location>
        <begin position="69"/>
        <end position="83"/>
    </location>
</feature>
<feature type="region of interest" description="Disordered" evidence="1">
    <location>
        <begin position="1"/>
        <end position="157"/>
    </location>
</feature>
<gene>
    <name evidence="2" type="ORF">NQ318_003844</name>
</gene>
<organism evidence="2 3">
    <name type="scientific">Aromia moschata</name>
    <dbReference type="NCBI Taxonomy" id="1265417"/>
    <lineage>
        <taxon>Eukaryota</taxon>
        <taxon>Metazoa</taxon>
        <taxon>Ecdysozoa</taxon>
        <taxon>Arthropoda</taxon>
        <taxon>Hexapoda</taxon>
        <taxon>Insecta</taxon>
        <taxon>Pterygota</taxon>
        <taxon>Neoptera</taxon>
        <taxon>Endopterygota</taxon>
        <taxon>Coleoptera</taxon>
        <taxon>Polyphaga</taxon>
        <taxon>Cucujiformia</taxon>
        <taxon>Chrysomeloidea</taxon>
        <taxon>Cerambycidae</taxon>
        <taxon>Cerambycinae</taxon>
        <taxon>Callichromatini</taxon>
        <taxon>Aromia</taxon>
    </lineage>
</organism>
<protein>
    <submittedName>
        <fullName evidence="2">Uncharacterized protein</fullName>
    </submittedName>
</protein>
<feature type="compositionally biased region" description="Basic and acidic residues" evidence="1">
    <location>
        <begin position="21"/>
        <end position="51"/>
    </location>
</feature>
<feature type="compositionally biased region" description="Polar residues" evidence="1">
    <location>
        <begin position="7"/>
        <end position="19"/>
    </location>
</feature>
<sequence>MAIADNVSHTPSIHTNSPFDTDPKKIIREDGKDPHLHRSLHDAKSGSESDPHKHRSARPHDATSSSQQQREREYKERKERERLAAQQKALLTRPVEGAPRPPPSPMDPKMKSHSRPSSVGGYQPSSRAEPRDILREASRDSRSAWPAKTSGTPFEIK</sequence>
<evidence type="ECO:0000256" key="1">
    <source>
        <dbReference type="SAM" id="MobiDB-lite"/>
    </source>
</evidence>
<proteinExistence type="predicted"/>
<accession>A0AAV8Z9Z8</accession>
<name>A0AAV8Z9Z8_9CUCU</name>